<dbReference type="Gene3D" id="3.90.1200.10">
    <property type="match status" value="1"/>
</dbReference>
<dbReference type="PANTHER" id="PTHR11012:SF30">
    <property type="entry name" value="PROTEIN KINASE-LIKE DOMAIN-CONTAINING"/>
    <property type="match status" value="1"/>
</dbReference>
<feature type="domain" description="CHK kinase-like" evidence="1">
    <location>
        <begin position="89"/>
        <end position="245"/>
    </location>
</feature>
<dbReference type="Pfam" id="PF02958">
    <property type="entry name" value="EcKL"/>
    <property type="match status" value="1"/>
</dbReference>
<dbReference type="SMART" id="SM00587">
    <property type="entry name" value="CHK"/>
    <property type="match status" value="1"/>
</dbReference>
<keyword evidence="3" id="KW-1185">Reference proteome</keyword>
<comment type="caution">
    <text evidence="2">The sequence shown here is derived from an EMBL/GenBank/DDBJ whole genome shotgun (WGS) entry which is preliminary data.</text>
</comment>
<dbReference type="PANTHER" id="PTHR11012">
    <property type="entry name" value="PROTEIN KINASE-LIKE DOMAIN-CONTAINING"/>
    <property type="match status" value="1"/>
</dbReference>
<sequence>MGNIYQVSWKSGSNNNNKKSIIVKYVHPRLSSGKLSIGDQRKLDSYIVESNFYEQFAPNLHSVEDVPLPPPPYHIERNLSDKTHPTIIIAMGELQQSPAASGGYNDENDNTHKDVMAWLAKFHAATWQSTTTELQPVGSYWHLDTRPNEWQDMPRHGWEGRLKKAARAIDERLKRDPLQCLVHGDTKDANILYCDNNELAFCDFQYVGRGPPSRDLSYYFCSSHVDDYEELVQFYFDSLLQHLTARGITTAALPTRQQLDDSLELAFCDFCRFMAGWGYWGYDLSKQVKVTLDKLDGGKMLKTEQDYQEAMERVFG</sequence>
<dbReference type="InterPro" id="IPR011009">
    <property type="entry name" value="Kinase-like_dom_sf"/>
</dbReference>
<organism evidence="2 3">
    <name type="scientific">Seminavis robusta</name>
    <dbReference type="NCBI Taxonomy" id="568900"/>
    <lineage>
        <taxon>Eukaryota</taxon>
        <taxon>Sar</taxon>
        <taxon>Stramenopiles</taxon>
        <taxon>Ochrophyta</taxon>
        <taxon>Bacillariophyta</taxon>
        <taxon>Bacillariophyceae</taxon>
        <taxon>Bacillariophycidae</taxon>
        <taxon>Naviculales</taxon>
        <taxon>Naviculaceae</taxon>
        <taxon>Seminavis</taxon>
    </lineage>
</organism>
<reference evidence="2" key="1">
    <citation type="submission" date="2020-06" db="EMBL/GenBank/DDBJ databases">
        <authorList>
            <consortium name="Plant Systems Biology data submission"/>
        </authorList>
    </citation>
    <scope>NUCLEOTIDE SEQUENCE</scope>
    <source>
        <strain evidence="2">D6</strain>
    </source>
</reference>
<name>A0A9N8HAX0_9STRA</name>
<dbReference type="InterPro" id="IPR004119">
    <property type="entry name" value="EcKL"/>
</dbReference>
<evidence type="ECO:0000313" key="3">
    <source>
        <dbReference type="Proteomes" id="UP001153069"/>
    </source>
</evidence>
<proteinExistence type="predicted"/>
<dbReference type="AlphaFoldDB" id="A0A9N8HAX0"/>
<evidence type="ECO:0000259" key="1">
    <source>
        <dbReference type="SMART" id="SM00587"/>
    </source>
</evidence>
<evidence type="ECO:0000313" key="2">
    <source>
        <dbReference type="EMBL" id="CAB9508193.1"/>
    </source>
</evidence>
<gene>
    <name evidence="2" type="ORF">SEMRO_337_G120540.1</name>
</gene>
<dbReference type="SUPFAM" id="SSF56112">
    <property type="entry name" value="Protein kinase-like (PK-like)"/>
    <property type="match status" value="1"/>
</dbReference>
<dbReference type="InterPro" id="IPR015897">
    <property type="entry name" value="CHK_kinase-like"/>
</dbReference>
<dbReference type="OrthoDB" id="411145at2759"/>
<protein>
    <submittedName>
        <fullName evidence="2">Pfam:DUF227</fullName>
    </submittedName>
</protein>
<dbReference type="EMBL" id="CAICTM010000336">
    <property type="protein sequence ID" value="CAB9508193.1"/>
    <property type="molecule type" value="Genomic_DNA"/>
</dbReference>
<dbReference type="Proteomes" id="UP001153069">
    <property type="component" value="Unassembled WGS sequence"/>
</dbReference>
<accession>A0A9N8HAX0</accession>